<comment type="caution">
    <text evidence="1">The sequence shown here is derived from an EMBL/GenBank/DDBJ whole genome shotgun (WGS) entry which is preliminary data.</text>
</comment>
<dbReference type="Proteomes" id="UP000616151">
    <property type="component" value="Unassembled WGS sequence"/>
</dbReference>
<accession>A0ACC5RFQ3</accession>
<protein>
    <submittedName>
        <fullName evidence="1">Extracellular solute-binding protein</fullName>
    </submittedName>
</protein>
<reference evidence="1" key="1">
    <citation type="submission" date="2021-01" db="EMBL/GenBank/DDBJ databases">
        <authorList>
            <person name="Sun Q."/>
        </authorList>
    </citation>
    <scope>NUCLEOTIDE SEQUENCE</scope>
    <source>
        <strain evidence="1">YIM B02566</strain>
    </source>
</reference>
<dbReference type="EMBL" id="JAENHL010000008">
    <property type="protein sequence ID" value="MBK1871341.1"/>
    <property type="molecule type" value="Genomic_DNA"/>
</dbReference>
<name>A0ACC5RFQ3_9HYPH</name>
<keyword evidence="2" id="KW-1185">Reference proteome</keyword>
<proteinExistence type="predicted"/>
<organism evidence="1 2">
    <name type="scientific">Taklimakanibacter albus</name>
    <dbReference type="NCBI Taxonomy" id="2800327"/>
    <lineage>
        <taxon>Bacteria</taxon>
        <taxon>Pseudomonadati</taxon>
        <taxon>Pseudomonadota</taxon>
        <taxon>Alphaproteobacteria</taxon>
        <taxon>Hyphomicrobiales</taxon>
        <taxon>Aestuariivirgaceae</taxon>
        <taxon>Taklimakanibacter</taxon>
    </lineage>
</organism>
<sequence length="355" mass="38713">MKGMKGALLALAIFIGGAMPALAEVKDDPAVVEASKAEAGILVYSNLEPEFWEPVLKLFNEKYPWIKVEATNMGGDLWEKYYAESSTKTRTADLILTGGADRWLEFIDKGEAVPYVSPHTADLPEWSRPFPGLYSASTDPIIIAYNKFVVPAEKAPKSVADVAALAPDLKGKISTYDAAANPFGLSLFWTWARDRSELWSLMEKIGPSARPERSAGTIRDKVLSGEYGIGLFLSGVNIPRLSRPDVEKLVGWSFPADGTPIVLRGLALTKAASSPNSAKLLLDTLLSRDGQIALAQNGVTPYRPDIKKGDVPFFSYGSIVEQVGEKNILIVGYDRDLVTNRDAFTARWKAAFTPQ</sequence>
<evidence type="ECO:0000313" key="2">
    <source>
        <dbReference type="Proteomes" id="UP000616151"/>
    </source>
</evidence>
<gene>
    <name evidence="1" type="ORF">JHL16_33550</name>
</gene>
<evidence type="ECO:0000313" key="1">
    <source>
        <dbReference type="EMBL" id="MBK1871341.1"/>
    </source>
</evidence>